<dbReference type="InterPro" id="IPR052728">
    <property type="entry name" value="O2_lipid_transport_reg"/>
</dbReference>
<name>A0A182YEG4_ANOST</name>
<feature type="domain" description="Acyltransferase 3" evidence="1">
    <location>
        <begin position="916"/>
        <end position="1305"/>
    </location>
</feature>
<dbReference type="VEuPathDB" id="VectorBase:ASTEI06850"/>
<sequence>MPSLYLYDDYDRCLEEFPARATYCLVDSWIVPNDTIPLWTVIEQFSIDTKRSFRHDRIQRGLCMNRCQQLMSKFDRRTQMKYFQSRFETNDSRKITFDPNTFRGALDWRNRYRRLANQCVNYELKRQYSLMAYSTVEYCVTNRQEAERDDHVSGLATSSEGLGDAANDEIYAIDVVFLVILSLLFGLTVISTTYDCYRYRQTKPYGTTTDGLSDYYRSGSERFGASQWTGLLVSFSLPRNWHLLTTTRKKATSSAKDLRFIQSVRFLVMYLVIAGHAMLFNCIFPLHNPQYVELNYRRFITMLIFNGITVVQTYFTISGFLLAVHFVDFAEKQRSFSLKDFLQSIVYRFLRLTPVYAFMLLLDASWLIRLQDGPIWKRVAETERTYCRSNWWANVLYVNNYLTVSEPCLQQTWYLATDFQLYIIGLTLLAVTWRCPKLLKPLLSLAIVGALVVPAIVTYVNRFEGVVILRPEALKYVLWYDEMYRKMYIPTHTNFGSYLAGLMAGLMYHRLKRANFVAVRHKGFLVLWHASLPAAIALLLSAYIFYAYDFEKPAVWIAIYAALSKNLWGALFGVLFVGVAFGIFRPLGKVTYCVFLCHLFVIRVTLGNVRQPIYVSDMRILVATSSTLVLAYIMGTLMCLLIEIPCSNVQKHLFFFKKENIYKEEIQLVCNGELTNQKDPIEAETKETTVEAEYWKIPQLQVYDSIEQCLHNKPTGVFCIAKVVIKPDSRSEIWRLIKKYSKYTFQYNHDVLTRGVCLERCASVLEQLGSTADRYYEPKFNVSKRYAMSDWMLPNVTQYRQAYGHLINVCQNYDLRTRYNLTGYAEIEECTTNANWERPMDVLDICYVALLSLLLLLAIASQCYDSWLARRSSEENHYGKSLKSRVATLGTAFSIRRNWLRLTYKATRSQYQQDLDFLDLIRVLTMSFILLLHVFIGMAMFTAQNPLAMEQFSAHPLSQMLFSIAPFQVDMFFCISGLLLTVQFLEHTENKRFRISILWQGLINRYLRSLPVYAVLMLFTVSRYDTYQTTPSAYKIMPKVRLICRQKWWINFLYINNYYQPEEQCLIHTWYLAADFQLFVIGLVVLTLLWRFPKATFWTAVSLGVVGFVMPMINTYLYAMDAMMPLTMKGNEYQLWYDEYFVKSYQATETHCCSYFSGMIAGLLYYKITRKELPLPIATIKNVFTLAYISIIGFALQAPLYNMMQFDKPSVWMAILSGVHKLSIGSFYSMAFLLLTFHDRNSSLRRWFSGNALSRAMARLGFGFYLVQMTVLKVVFGNYPEDTRINVQLIISTFCSTFILSYGIALFAFIFIEKPFDVLFKLLLSNGKARRTEPNPPTVQSNGNISVISSVMGPGAVGIQDEKVIKNGSSR</sequence>
<dbReference type="InterPro" id="IPR002656">
    <property type="entry name" value="Acyl_transf_3_dom"/>
</dbReference>
<dbReference type="VEuPathDB" id="VectorBase:ASTEI20_030849"/>
<dbReference type="Pfam" id="PF01757">
    <property type="entry name" value="Acyl_transf_3"/>
    <property type="match status" value="2"/>
</dbReference>
<dbReference type="VEuPathDB" id="VectorBase:ASTE001245"/>
<evidence type="ECO:0000313" key="2">
    <source>
        <dbReference type="EnsemblMetazoa" id="ASTEI06850-PA"/>
    </source>
</evidence>
<dbReference type="PANTHER" id="PTHR11161">
    <property type="entry name" value="O-ACYLTRANSFERASE"/>
    <property type="match status" value="1"/>
</dbReference>
<proteinExistence type="predicted"/>
<accession>A0A182YEG4</accession>
<dbReference type="PANTHER" id="PTHR11161:SF22">
    <property type="entry name" value="ACYLTRANSFERASE 3 DOMAIN-CONTAINING PROTEIN-RELATED"/>
    <property type="match status" value="1"/>
</dbReference>
<dbReference type="EnsemblMetazoa" id="ASTEI06850-RA">
    <property type="protein sequence ID" value="ASTEI06850-PA"/>
    <property type="gene ID" value="ASTEI06850"/>
</dbReference>
<dbReference type="Proteomes" id="UP000076408">
    <property type="component" value="Unassembled WGS sequence"/>
</dbReference>
<dbReference type="OMA" id="DYFICAD"/>
<keyword evidence="3" id="KW-1185">Reference proteome</keyword>
<reference evidence="2" key="2">
    <citation type="submission" date="2020-05" db="UniProtKB">
        <authorList>
            <consortium name="EnsemblMetazoa"/>
        </authorList>
    </citation>
    <scope>IDENTIFICATION</scope>
    <source>
        <strain evidence="2">Indian</strain>
    </source>
</reference>
<organism evidence="2 3">
    <name type="scientific">Anopheles stephensi</name>
    <name type="common">Indo-Pakistan malaria mosquito</name>
    <dbReference type="NCBI Taxonomy" id="30069"/>
    <lineage>
        <taxon>Eukaryota</taxon>
        <taxon>Metazoa</taxon>
        <taxon>Ecdysozoa</taxon>
        <taxon>Arthropoda</taxon>
        <taxon>Hexapoda</taxon>
        <taxon>Insecta</taxon>
        <taxon>Pterygota</taxon>
        <taxon>Neoptera</taxon>
        <taxon>Endopterygota</taxon>
        <taxon>Diptera</taxon>
        <taxon>Nematocera</taxon>
        <taxon>Culicoidea</taxon>
        <taxon>Culicidae</taxon>
        <taxon>Anophelinae</taxon>
        <taxon>Anopheles</taxon>
    </lineage>
</organism>
<reference evidence="3" key="1">
    <citation type="journal article" date="2014" name="Genome Biol.">
        <title>Genome analysis of a major urban malaria vector mosquito, Anopheles stephensi.</title>
        <authorList>
            <person name="Jiang X."/>
            <person name="Peery A."/>
            <person name="Hall A.B."/>
            <person name="Sharma A."/>
            <person name="Chen X.G."/>
            <person name="Waterhouse R.M."/>
            <person name="Komissarov A."/>
            <person name="Riehle M.M."/>
            <person name="Shouche Y."/>
            <person name="Sharakhova M.V."/>
            <person name="Lawson D."/>
            <person name="Pakpour N."/>
            <person name="Arensburger P."/>
            <person name="Davidson V.L."/>
            <person name="Eiglmeier K."/>
            <person name="Emrich S."/>
            <person name="George P."/>
            <person name="Kennedy R.C."/>
            <person name="Mane S.P."/>
            <person name="Maslen G."/>
            <person name="Oringanje C."/>
            <person name="Qi Y."/>
            <person name="Settlage R."/>
            <person name="Tojo M."/>
            <person name="Tubio J.M."/>
            <person name="Unger M.F."/>
            <person name="Wang B."/>
            <person name="Vernick K.D."/>
            <person name="Ribeiro J.M."/>
            <person name="James A.A."/>
            <person name="Michel K."/>
            <person name="Riehle M.A."/>
            <person name="Luckhart S."/>
            <person name="Sharakhov I.V."/>
            <person name="Tu Z."/>
        </authorList>
    </citation>
    <scope>NUCLEOTIDE SEQUENCE [LARGE SCALE GENOMIC DNA]</scope>
    <source>
        <strain evidence="3">Indian</strain>
    </source>
</reference>
<protein>
    <recommendedName>
        <fullName evidence="1">Acyltransferase 3 domain-containing protein</fullName>
    </recommendedName>
</protein>
<evidence type="ECO:0000313" key="3">
    <source>
        <dbReference type="Proteomes" id="UP000076408"/>
    </source>
</evidence>
<dbReference type="VEuPathDB" id="VectorBase:ASTEI20_043987"/>
<dbReference type="GO" id="GO:0016747">
    <property type="term" value="F:acyltransferase activity, transferring groups other than amino-acyl groups"/>
    <property type="evidence" value="ECO:0007669"/>
    <property type="project" value="InterPro"/>
</dbReference>
<evidence type="ECO:0000259" key="1">
    <source>
        <dbReference type="Pfam" id="PF01757"/>
    </source>
</evidence>
<feature type="domain" description="Acyltransferase 3" evidence="1">
    <location>
        <begin position="260"/>
        <end position="641"/>
    </location>
</feature>